<keyword evidence="4" id="KW-1185">Reference proteome</keyword>
<sequence length="96" mass="10770">MKITVLLLLLLLLLQLCYIQESWAASNDTVESLLQCPADSTFCDVASRCCMPGMDSYGWIAAAVGWSLWVFTIILMCIGKVMDLRPNEPKYEYVQG</sequence>
<dbReference type="InterPro" id="IPR028121">
    <property type="entry name" value="TMEM213"/>
</dbReference>
<evidence type="ECO:0008006" key="5">
    <source>
        <dbReference type="Google" id="ProtNLM"/>
    </source>
</evidence>
<proteinExistence type="predicted"/>
<organism evidence="3 4">
    <name type="scientific">Ranitomeya imitator</name>
    <name type="common">mimic poison frog</name>
    <dbReference type="NCBI Taxonomy" id="111125"/>
    <lineage>
        <taxon>Eukaryota</taxon>
        <taxon>Metazoa</taxon>
        <taxon>Chordata</taxon>
        <taxon>Craniata</taxon>
        <taxon>Vertebrata</taxon>
        <taxon>Euteleostomi</taxon>
        <taxon>Amphibia</taxon>
        <taxon>Batrachia</taxon>
        <taxon>Anura</taxon>
        <taxon>Neobatrachia</taxon>
        <taxon>Hyloidea</taxon>
        <taxon>Dendrobatidae</taxon>
        <taxon>Dendrobatinae</taxon>
        <taxon>Ranitomeya</taxon>
    </lineage>
</organism>
<feature type="chain" id="PRO_5045234018" description="Transmembrane protein 213" evidence="2">
    <location>
        <begin position="25"/>
        <end position="96"/>
    </location>
</feature>
<name>A0ABN9MRG0_9NEOB</name>
<accession>A0ABN9MRG0</accession>
<gene>
    <name evidence="3" type="ORF">RIMI_LOCUS22937248</name>
</gene>
<keyword evidence="2" id="KW-0732">Signal</keyword>
<evidence type="ECO:0000256" key="2">
    <source>
        <dbReference type="SAM" id="SignalP"/>
    </source>
</evidence>
<dbReference type="PANTHER" id="PTHR36293:SF1">
    <property type="entry name" value="TRANSMEMBRANE PROTEIN 213"/>
    <property type="match status" value="1"/>
</dbReference>
<dbReference type="Pfam" id="PF15192">
    <property type="entry name" value="TMEM213"/>
    <property type="match status" value="1"/>
</dbReference>
<feature type="signal peptide" evidence="2">
    <location>
        <begin position="1"/>
        <end position="24"/>
    </location>
</feature>
<feature type="transmembrane region" description="Helical" evidence="1">
    <location>
        <begin position="57"/>
        <end position="78"/>
    </location>
</feature>
<protein>
    <recommendedName>
        <fullName evidence="5">Transmembrane protein 213</fullName>
    </recommendedName>
</protein>
<keyword evidence="1" id="KW-1133">Transmembrane helix</keyword>
<evidence type="ECO:0000256" key="1">
    <source>
        <dbReference type="SAM" id="Phobius"/>
    </source>
</evidence>
<reference evidence="3" key="1">
    <citation type="submission" date="2023-07" db="EMBL/GenBank/DDBJ databases">
        <authorList>
            <person name="Stuckert A."/>
        </authorList>
    </citation>
    <scope>NUCLEOTIDE SEQUENCE</scope>
</reference>
<evidence type="ECO:0000313" key="3">
    <source>
        <dbReference type="EMBL" id="CAJ0968240.1"/>
    </source>
</evidence>
<dbReference type="Proteomes" id="UP001176940">
    <property type="component" value="Unassembled WGS sequence"/>
</dbReference>
<dbReference type="EMBL" id="CAUEEQ010079085">
    <property type="protein sequence ID" value="CAJ0968240.1"/>
    <property type="molecule type" value="Genomic_DNA"/>
</dbReference>
<keyword evidence="1" id="KW-0472">Membrane</keyword>
<dbReference type="PANTHER" id="PTHR36293">
    <property type="entry name" value="TRANSMEMBRANE PROTEIN 213"/>
    <property type="match status" value="1"/>
</dbReference>
<evidence type="ECO:0000313" key="4">
    <source>
        <dbReference type="Proteomes" id="UP001176940"/>
    </source>
</evidence>
<comment type="caution">
    <text evidence="3">The sequence shown here is derived from an EMBL/GenBank/DDBJ whole genome shotgun (WGS) entry which is preliminary data.</text>
</comment>
<keyword evidence="1" id="KW-0812">Transmembrane</keyword>